<evidence type="ECO:0000256" key="1">
    <source>
        <dbReference type="SAM" id="MobiDB-lite"/>
    </source>
</evidence>
<reference evidence="4" key="2">
    <citation type="submission" date="2015-08" db="UniProtKB">
        <authorList>
            <consortium name="WormBaseParasite"/>
        </authorList>
    </citation>
    <scope>IDENTIFICATION</scope>
</reference>
<evidence type="ECO:0000313" key="4">
    <source>
        <dbReference type="WBParaSite" id="SVE_0518100.1"/>
    </source>
</evidence>
<dbReference type="InterPro" id="IPR050868">
    <property type="entry name" value="ELMO_domain-containing"/>
</dbReference>
<organism evidence="3 4">
    <name type="scientific">Strongyloides venezuelensis</name>
    <name type="common">Threadworm</name>
    <dbReference type="NCBI Taxonomy" id="75913"/>
    <lineage>
        <taxon>Eukaryota</taxon>
        <taxon>Metazoa</taxon>
        <taxon>Ecdysozoa</taxon>
        <taxon>Nematoda</taxon>
        <taxon>Chromadorea</taxon>
        <taxon>Rhabditida</taxon>
        <taxon>Tylenchina</taxon>
        <taxon>Panagrolaimomorpha</taxon>
        <taxon>Strongyloidoidea</taxon>
        <taxon>Strongyloididae</taxon>
        <taxon>Strongyloides</taxon>
    </lineage>
</organism>
<protein>
    <submittedName>
        <fullName evidence="4">ELMO domain-containing protein</fullName>
    </submittedName>
</protein>
<dbReference type="PROSITE" id="PS51257">
    <property type="entry name" value="PROKAR_LIPOPROTEIN"/>
    <property type="match status" value="1"/>
</dbReference>
<dbReference type="Pfam" id="PF04727">
    <property type="entry name" value="ELMO_CED12"/>
    <property type="match status" value="1"/>
</dbReference>
<dbReference type="AlphaFoldDB" id="A0A0K0F8N2"/>
<sequence>MSFKTNIPNLPSLSSCNNEPMPEKNKNLLNDTAIFESSVRLSINSNEILNTPKNKTSISVTKEVNSRASSYYEESESHIPISYFMSIWYKLINQDLKDDKLKAKEIIKQYTDNEITPSKYKIFLSAISLKWVLRCCWNLPSNDRSSMEKNEKNYQLEEEKILILALSFSQYSDENPIHWEILSSVYKCCNLNEKHNNRKGVPRYGKHWEDIGFQSLDPSTDFRGCGIFGLCQILFLVSSGLSESIKEDIIKLSQDKIHNFPFAIVGLNFTKIIIDRLYRGKLKKLAEKEKTYISVVNGIYRGTWIMFFRIWKSRKCQINDFPKILNELEKIVKTRPKYLLNMAIL</sequence>
<dbReference type="InterPro" id="IPR006816">
    <property type="entry name" value="ELMO_dom"/>
</dbReference>
<reference evidence="3" key="1">
    <citation type="submission" date="2014-07" db="EMBL/GenBank/DDBJ databases">
        <authorList>
            <person name="Martin A.A"/>
            <person name="De Silva N."/>
        </authorList>
    </citation>
    <scope>NUCLEOTIDE SEQUENCE</scope>
</reference>
<dbReference type="PROSITE" id="PS51335">
    <property type="entry name" value="ELMO"/>
    <property type="match status" value="1"/>
</dbReference>
<accession>A0A0K0F8N2</accession>
<keyword evidence="3" id="KW-1185">Reference proteome</keyword>
<evidence type="ECO:0000259" key="2">
    <source>
        <dbReference type="PROSITE" id="PS51335"/>
    </source>
</evidence>
<dbReference type="STRING" id="75913.A0A0K0F8N2"/>
<evidence type="ECO:0000313" key="3">
    <source>
        <dbReference type="Proteomes" id="UP000035680"/>
    </source>
</evidence>
<feature type="region of interest" description="Disordered" evidence="1">
    <location>
        <begin position="1"/>
        <end position="22"/>
    </location>
</feature>
<name>A0A0K0F8N2_STRVS</name>
<feature type="compositionally biased region" description="Polar residues" evidence="1">
    <location>
        <begin position="1"/>
        <end position="18"/>
    </location>
</feature>
<dbReference type="Proteomes" id="UP000035680">
    <property type="component" value="Unassembled WGS sequence"/>
</dbReference>
<proteinExistence type="predicted"/>
<dbReference type="PANTHER" id="PTHR12771">
    <property type="entry name" value="ENGULFMENT AND CELL MOTILITY"/>
    <property type="match status" value="1"/>
</dbReference>
<dbReference type="WBParaSite" id="SVE_0518100.1">
    <property type="protein sequence ID" value="SVE_0518100.1"/>
    <property type="gene ID" value="SVE_0518100"/>
</dbReference>
<feature type="domain" description="ELMO" evidence="2">
    <location>
        <begin position="177"/>
        <end position="336"/>
    </location>
</feature>
<dbReference type="PANTHER" id="PTHR12771:SF2">
    <property type="entry name" value="ELMO DOMAIN-CONTAINING PROTEIN 3"/>
    <property type="match status" value="1"/>
</dbReference>